<keyword evidence="7" id="KW-1185">Reference proteome</keyword>
<dbReference type="EC" id="3.5.4.28" evidence="4"/>
<evidence type="ECO:0000256" key="2">
    <source>
        <dbReference type="ARBA" id="ARBA00022801"/>
    </source>
</evidence>
<dbReference type="Proteomes" id="UP000060487">
    <property type="component" value="Unassembled WGS sequence"/>
</dbReference>
<dbReference type="InterPro" id="IPR006680">
    <property type="entry name" value="Amidohydro-rel"/>
</dbReference>
<feature type="binding site" evidence="4">
    <location>
        <position position="191"/>
    </location>
    <ligand>
        <name>substrate</name>
    </ligand>
</feature>
<feature type="binding site" evidence="4">
    <location>
        <position position="69"/>
    </location>
    <ligand>
        <name>Zn(2+)</name>
        <dbReference type="ChEBI" id="CHEBI:29105"/>
    </ligand>
</feature>
<comment type="catalytic activity">
    <reaction evidence="4">
        <text>S-adenosyl-L-homocysteine + H2O + H(+) = S-inosyl-L-homocysteine + NH4(+)</text>
        <dbReference type="Rhea" id="RHEA:20716"/>
        <dbReference type="ChEBI" id="CHEBI:15377"/>
        <dbReference type="ChEBI" id="CHEBI:15378"/>
        <dbReference type="ChEBI" id="CHEBI:28938"/>
        <dbReference type="ChEBI" id="CHEBI:57856"/>
        <dbReference type="ChEBI" id="CHEBI:57985"/>
        <dbReference type="EC" id="3.5.4.28"/>
    </reaction>
</comment>
<dbReference type="RefSeq" id="WP_085051334.1">
    <property type="nucleotide sequence ID" value="NZ_LNQR01000030.1"/>
</dbReference>
<feature type="domain" description="Amidohydrolase-related" evidence="5">
    <location>
        <begin position="61"/>
        <end position="409"/>
    </location>
</feature>
<dbReference type="Pfam" id="PF01979">
    <property type="entry name" value="Amidohydro_1"/>
    <property type="match status" value="1"/>
</dbReference>
<dbReference type="PANTHER" id="PTHR43794:SF11">
    <property type="entry name" value="AMIDOHYDROLASE-RELATED DOMAIN-CONTAINING PROTEIN"/>
    <property type="match status" value="1"/>
</dbReference>
<evidence type="ECO:0000259" key="5">
    <source>
        <dbReference type="Pfam" id="PF01979"/>
    </source>
</evidence>
<dbReference type="InterPro" id="IPR011059">
    <property type="entry name" value="Metal-dep_hydrolase_composite"/>
</dbReference>
<feature type="binding site" evidence="4">
    <location>
        <position position="221"/>
    </location>
    <ligand>
        <name>substrate</name>
    </ligand>
</feature>
<gene>
    <name evidence="4" type="primary">mtaD</name>
    <name evidence="6" type="ORF">ASN18_0809</name>
</gene>
<comment type="caution">
    <text evidence="4">Lacks conserved residue(s) required for the propagation of feature annotation.</text>
</comment>
<comment type="catalytic activity">
    <reaction evidence="4">
        <text>S-methyl-5'-thioadenosine + H2O + H(+) = S-methyl-5'-thioinosine + NH4(+)</text>
        <dbReference type="Rhea" id="RHEA:25025"/>
        <dbReference type="ChEBI" id="CHEBI:15377"/>
        <dbReference type="ChEBI" id="CHEBI:15378"/>
        <dbReference type="ChEBI" id="CHEBI:17509"/>
        <dbReference type="ChEBI" id="CHEBI:28938"/>
        <dbReference type="ChEBI" id="CHEBI:48595"/>
        <dbReference type="EC" id="3.5.4.31"/>
    </reaction>
</comment>
<comment type="function">
    <text evidence="4">Catalyzes the deamination of 5-methylthioadenosine and S-adenosyl-L-homocysteine into 5-methylthioinosine and S-inosyl-L-homocysteine, respectively. Is also able to deaminate adenosine.</text>
</comment>
<protein>
    <recommendedName>
        <fullName evidence="4">5-methylthioadenosine/S-adenosylhomocysteine deaminase</fullName>
        <shortName evidence="4">MTA/SAH deaminase</shortName>
        <ecNumber evidence="4">3.5.4.28</ecNumber>
        <ecNumber evidence="4">3.5.4.31</ecNumber>
    </recommendedName>
</protein>
<dbReference type="Gene3D" id="2.30.40.10">
    <property type="entry name" value="Urease, subunit C, domain 1"/>
    <property type="match status" value="1"/>
</dbReference>
<comment type="cofactor">
    <cofactor evidence="4">
        <name>Zn(2+)</name>
        <dbReference type="ChEBI" id="CHEBI:29105"/>
    </cofactor>
    <text evidence="4">Binds 1 zinc ion per subunit.</text>
</comment>
<sequence length="439" mass="47531">MLDVDYIISGDYVLTMVDGMPPLRGAAIAVRNGKIVDIGDSKTIAYTYNPRKNIGGSGKAVLPGLINTHTHAAMVYFRGIADDLPLREWLEVHIWPAEGKWLSDEFVGDATELACCEMLKAGITTYNDMYFFGDSTASVTKKMGMRAVLGAGVLDFPTAAASNATEYIEHAERFIKDWLGDDLITPSIAPHAPYTCSPQTYMKAKQVAQRYGVPLHTHLSETQFEVDEAKKKYGKSPVELLDDIGFLDETVIAAHCVWVSGKEIEILAKRNTGVAHCIESNLKLASGIAPVVAMLKQGVAVALGTDGAASNNDLDVFSEMAIAARIHKAVSGDPTALNAITALTMATSTGAKVLGMGDKTGTLEAGKSADIIIVDLNKPHLTPFYDIYSLIVYSMKSLDVESVMVNGKLLVDGGKCLFMDEQEIMDKAVWWKNKVDSKR</sequence>
<dbReference type="SUPFAM" id="SSF51556">
    <property type="entry name" value="Metallo-dependent hydrolases"/>
    <property type="match status" value="1"/>
</dbReference>
<evidence type="ECO:0000313" key="7">
    <source>
        <dbReference type="Proteomes" id="UP000060487"/>
    </source>
</evidence>
<dbReference type="HAMAP" id="MF_01281">
    <property type="entry name" value="MTA_SAH_deamin"/>
    <property type="match status" value="1"/>
</dbReference>
<evidence type="ECO:0000256" key="3">
    <source>
        <dbReference type="ARBA" id="ARBA00022833"/>
    </source>
</evidence>
<evidence type="ECO:0000256" key="1">
    <source>
        <dbReference type="ARBA" id="ARBA00022723"/>
    </source>
</evidence>
<dbReference type="GO" id="GO:0050270">
    <property type="term" value="F:S-adenosylhomocysteine deaminase activity"/>
    <property type="evidence" value="ECO:0007669"/>
    <property type="project" value="UniProtKB-EC"/>
</dbReference>
<keyword evidence="1 4" id="KW-0479">Metal-binding</keyword>
<comment type="caution">
    <text evidence="6">The sequence shown here is derived from an EMBL/GenBank/DDBJ whole genome shotgun (WGS) entry which is preliminary data.</text>
</comment>
<dbReference type="InterPro" id="IPR023512">
    <property type="entry name" value="Deaminase_MtaD/DadD"/>
</dbReference>
<accession>A0ABR5SIW8</accession>
<reference evidence="6 7" key="1">
    <citation type="submission" date="2015-11" db="EMBL/GenBank/DDBJ databases">
        <authorList>
            <person name="Lin W."/>
        </authorList>
    </citation>
    <scope>NUCLEOTIDE SEQUENCE [LARGE SCALE GENOMIC DNA]</scope>
    <source>
        <strain evidence="6 7">HCH-1</strain>
    </source>
</reference>
<dbReference type="CDD" id="cd01298">
    <property type="entry name" value="ATZ_TRZ_like"/>
    <property type="match status" value="1"/>
</dbReference>
<feature type="binding site" evidence="4">
    <location>
        <position position="218"/>
    </location>
    <ligand>
        <name>Zn(2+)</name>
        <dbReference type="ChEBI" id="CHEBI:29105"/>
    </ligand>
</feature>
<proteinExistence type="inferred from homology"/>
<feature type="binding site" evidence="4">
    <location>
        <position position="98"/>
    </location>
    <ligand>
        <name>substrate</name>
    </ligand>
</feature>
<dbReference type="EC" id="3.5.4.31" evidence="4"/>
<name>A0ABR5SIW8_9BACT</name>
<organism evidence="6 7">
    <name type="scientific">Candidatus Magnetominusculus xianensis</name>
    <dbReference type="NCBI Taxonomy" id="1748249"/>
    <lineage>
        <taxon>Bacteria</taxon>
        <taxon>Pseudomonadati</taxon>
        <taxon>Nitrospirota</taxon>
        <taxon>Nitrospiria</taxon>
        <taxon>Nitrospirales</taxon>
        <taxon>Nitrospiraceae</taxon>
        <taxon>Candidatus Magnetominusculus</taxon>
    </lineage>
</organism>
<dbReference type="InterPro" id="IPR050287">
    <property type="entry name" value="MTA/SAH_deaminase"/>
</dbReference>
<dbReference type="Gene3D" id="3.20.20.140">
    <property type="entry name" value="Metal-dependent hydrolases"/>
    <property type="match status" value="1"/>
</dbReference>
<evidence type="ECO:0000256" key="4">
    <source>
        <dbReference type="HAMAP-Rule" id="MF_01281"/>
    </source>
</evidence>
<dbReference type="PANTHER" id="PTHR43794">
    <property type="entry name" value="AMINOHYDROLASE SSNA-RELATED"/>
    <property type="match status" value="1"/>
</dbReference>
<feature type="binding site" evidence="4">
    <location>
        <position position="306"/>
    </location>
    <ligand>
        <name>substrate</name>
    </ligand>
</feature>
<keyword evidence="3 4" id="KW-0862">Zinc</keyword>
<dbReference type="InterPro" id="IPR032466">
    <property type="entry name" value="Metal_Hydrolase"/>
</dbReference>
<dbReference type="SUPFAM" id="SSF51338">
    <property type="entry name" value="Composite domain of metallo-dependent hydrolases"/>
    <property type="match status" value="1"/>
</dbReference>
<feature type="binding site" evidence="4">
    <location>
        <position position="306"/>
    </location>
    <ligand>
        <name>Zn(2+)</name>
        <dbReference type="ChEBI" id="CHEBI:29105"/>
    </ligand>
</feature>
<comment type="similarity">
    <text evidence="4">Belongs to the metallo-dependent hydrolases superfamily. MTA/SAH deaminase family.</text>
</comment>
<feature type="binding site" evidence="4">
    <location>
        <position position="71"/>
    </location>
    <ligand>
        <name>Zn(2+)</name>
        <dbReference type="ChEBI" id="CHEBI:29105"/>
    </ligand>
</feature>
<evidence type="ECO:0000313" key="6">
    <source>
        <dbReference type="EMBL" id="KWT91691.1"/>
    </source>
</evidence>
<dbReference type="EMBL" id="LNQR01000030">
    <property type="protein sequence ID" value="KWT91691.1"/>
    <property type="molecule type" value="Genomic_DNA"/>
</dbReference>
<keyword evidence="2 4" id="KW-0378">Hydrolase</keyword>